<organism evidence="2 3">
    <name type="scientific">Ferranicluibacter rubi</name>
    <dbReference type="NCBI Taxonomy" id="2715133"/>
    <lineage>
        <taxon>Bacteria</taxon>
        <taxon>Pseudomonadati</taxon>
        <taxon>Pseudomonadota</taxon>
        <taxon>Alphaproteobacteria</taxon>
        <taxon>Hyphomicrobiales</taxon>
        <taxon>Rhizobiaceae</taxon>
        <taxon>Ferranicluibacter</taxon>
    </lineage>
</organism>
<keyword evidence="3" id="KW-1185">Reference proteome</keyword>
<name>A0AA43ZBN2_9HYPH</name>
<dbReference type="RefSeq" id="WP_167127008.1">
    <property type="nucleotide sequence ID" value="NZ_JAANCM010000001.1"/>
</dbReference>
<dbReference type="Pfam" id="PF05137">
    <property type="entry name" value="PilN"/>
    <property type="match status" value="1"/>
</dbReference>
<feature type="transmembrane region" description="Helical" evidence="1">
    <location>
        <begin position="218"/>
        <end position="240"/>
    </location>
</feature>
<keyword evidence="1" id="KW-0812">Transmembrane</keyword>
<proteinExistence type="predicted"/>
<gene>
    <name evidence="2" type="ORF">G8E10_03795</name>
</gene>
<dbReference type="EMBL" id="JAANCM010000001">
    <property type="protein sequence ID" value="NHT74874.1"/>
    <property type="molecule type" value="Genomic_DNA"/>
</dbReference>
<evidence type="ECO:0000313" key="2">
    <source>
        <dbReference type="EMBL" id="NHT74874.1"/>
    </source>
</evidence>
<comment type="caution">
    <text evidence="2">The sequence shown here is derived from an EMBL/GenBank/DDBJ whole genome shotgun (WGS) entry which is preliminary data.</text>
</comment>
<dbReference type="AlphaFoldDB" id="A0AA43ZBN2"/>
<accession>A0AA43ZBN2</accession>
<evidence type="ECO:0000256" key="1">
    <source>
        <dbReference type="SAM" id="Phobius"/>
    </source>
</evidence>
<evidence type="ECO:0000313" key="3">
    <source>
        <dbReference type="Proteomes" id="UP001155840"/>
    </source>
</evidence>
<keyword evidence="1" id="KW-1133">Transmembrane helix</keyword>
<protein>
    <submittedName>
        <fullName evidence="2">PilN domain-containing protein</fullName>
    </submittedName>
</protein>
<dbReference type="InterPro" id="IPR007813">
    <property type="entry name" value="PilN"/>
</dbReference>
<keyword evidence="1" id="KW-0472">Membrane</keyword>
<dbReference type="Proteomes" id="UP001155840">
    <property type="component" value="Unassembled WGS sequence"/>
</dbReference>
<sequence>MSGILSRLVRPARPLLSAFVDAVEPVFVALAPGARWIVVEVSGDRRDPPIAAEAAGMPPSSGDLAFYRVSRRGAVFLGHGSSLPEPVRRAFRSRGNAETELRLQADRVVTTQIKVPVEASGFAAQIVASRLDRLTPWRPEKLLHGFHVASKPGGDGQLTVDVVATSREIVAAGISRLAAFGLVPSRVGSAGEPVEERLRIDLLKGENDTLRKTRRRRIAAGTLAVLVLTLAGFIASIAALSMSTSEVANAQAALDATRRKMVGASGSGGIREREAAMLEAKTPEQASFVLIDRLATILPETTTLDELDILPQSLRLAGTSTEASSLVAIIEAEPALSQASFAAPVTRQEDGRDRFDISVIRAGKDGAPAP</sequence>
<reference evidence="2" key="1">
    <citation type="submission" date="2020-03" db="EMBL/GenBank/DDBJ databases">
        <title>Ferranicluibacter endophyticum gen. nov., sp. nov., a new genus isolated from Rubus ulmifolius Schott. stem.</title>
        <authorList>
            <person name="Roca-Couso R."/>
            <person name="Flores-Felix J.D."/>
            <person name="Igual J.M."/>
            <person name="Rivas R."/>
        </authorList>
    </citation>
    <scope>NUCLEOTIDE SEQUENCE</scope>
    <source>
        <strain evidence="2">CRRU44</strain>
    </source>
</reference>